<keyword evidence="2" id="KW-0378">Hydrolase</keyword>
<protein>
    <submittedName>
        <fullName evidence="2">Putative Histidine triad (HIT) hydrolase</fullName>
    </submittedName>
</protein>
<dbReference type="PROSITE" id="PS51084">
    <property type="entry name" value="HIT_2"/>
    <property type="match status" value="1"/>
</dbReference>
<dbReference type="InterPro" id="IPR036265">
    <property type="entry name" value="HIT-like_sf"/>
</dbReference>
<organism evidence="2">
    <name type="scientific">mine drainage metagenome</name>
    <dbReference type="NCBI Taxonomy" id="410659"/>
    <lineage>
        <taxon>unclassified sequences</taxon>
        <taxon>metagenomes</taxon>
        <taxon>ecological metagenomes</taxon>
    </lineage>
</organism>
<proteinExistence type="predicted"/>
<sequence length="159" mass="17572">MAQGPVADALTPGCPLCTEPGGLLVWSGDWMRLIRADDALHPAFYRLVWQHHAREFTDLTPLQRSTCMDALALVEQGLRTHLAPDKINLASLGNIVPHLHWHVIARWGWDAHWPQPVWAAAQRTPADERLAAVRAHLPALDASLRAALHARFGSRAQAA</sequence>
<dbReference type="EMBL" id="CABM01000064">
    <property type="protein sequence ID" value="CBH98866.1"/>
    <property type="molecule type" value="Genomic_DNA"/>
</dbReference>
<evidence type="ECO:0000259" key="1">
    <source>
        <dbReference type="PROSITE" id="PS51084"/>
    </source>
</evidence>
<dbReference type="Gene3D" id="3.30.428.10">
    <property type="entry name" value="HIT-like"/>
    <property type="match status" value="1"/>
</dbReference>
<dbReference type="InterPro" id="IPR011146">
    <property type="entry name" value="HIT-like"/>
</dbReference>
<dbReference type="GO" id="GO:0016787">
    <property type="term" value="F:hydrolase activity"/>
    <property type="evidence" value="ECO:0007669"/>
    <property type="project" value="UniProtKB-KW"/>
</dbReference>
<name>E6PVA9_9ZZZZ</name>
<feature type="domain" description="HIT" evidence="1">
    <location>
        <begin position="47"/>
        <end position="113"/>
    </location>
</feature>
<dbReference type="Pfam" id="PF01230">
    <property type="entry name" value="HIT"/>
    <property type="match status" value="1"/>
</dbReference>
<dbReference type="SUPFAM" id="SSF54197">
    <property type="entry name" value="HIT-like"/>
    <property type="match status" value="1"/>
</dbReference>
<dbReference type="AlphaFoldDB" id="E6PVA9"/>
<reference evidence="2" key="1">
    <citation type="submission" date="2009-10" db="EMBL/GenBank/DDBJ databases">
        <title>Diversity of trophic interactions inside an arsenic-rich microbial ecosystem.</title>
        <authorList>
            <person name="Bertin P.N."/>
            <person name="Heinrich-Salmeron A."/>
            <person name="Pelletier E."/>
            <person name="Goulhen-Chollet F."/>
            <person name="Arsene-Ploetze F."/>
            <person name="Gallien S."/>
            <person name="Calteau A."/>
            <person name="Vallenet D."/>
            <person name="Casiot C."/>
            <person name="Chane-Woon-Ming B."/>
            <person name="Giloteaux L."/>
            <person name="Barakat M."/>
            <person name="Bonnefoy V."/>
            <person name="Bruneel O."/>
            <person name="Chandler M."/>
            <person name="Cleiss J."/>
            <person name="Duran R."/>
            <person name="Elbaz-Poulichet F."/>
            <person name="Fonknechten N."/>
            <person name="Lauga B."/>
            <person name="Mornico D."/>
            <person name="Ortet P."/>
            <person name="Schaeffer C."/>
            <person name="Siguier P."/>
            <person name="Alexander Thil Smith A."/>
            <person name="Van Dorsselaer A."/>
            <person name="Weissenbach J."/>
            <person name="Medigue C."/>
            <person name="Le Paslier D."/>
        </authorList>
    </citation>
    <scope>NUCLEOTIDE SEQUENCE</scope>
</reference>
<accession>E6PVA9</accession>
<evidence type="ECO:0000313" key="2">
    <source>
        <dbReference type="EMBL" id="CBH98866.1"/>
    </source>
</evidence>
<comment type="caution">
    <text evidence="2">The sequence shown here is derived from an EMBL/GenBank/DDBJ whole genome shotgun (WGS) entry which is preliminary data.</text>
</comment>
<gene>
    <name evidence="2" type="ORF">CARN2_0039</name>
</gene>